<evidence type="ECO:0000256" key="1">
    <source>
        <dbReference type="ARBA" id="ARBA00009437"/>
    </source>
</evidence>
<proteinExistence type="inferred from homology"/>
<evidence type="ECO:0000256" key="2">
    <source>
        <dbReference type="ARBA" id="ARBA00023015"/>
    </source>
</evidence>
<protein>
    <submittedName>
        <fullName evidence="6">Transcriptional regulator</fullName>
    </submittedName>
</protein>
<dbReference type="Pfam" id="PF03466">
    <property type="entry name" value="LysR_substrate"/>
    <property type="match status" value="1"/>
</dbReference>
<dbReference type="InterPro" id="IPR036388">
    <property type="entry name" value="WH-like_DNA-bd_sf"/>
</dbReference>
<keyword evidence="3" id="KW-0238">DNA-binding</keyword>
<reference evidence="6 7" key="1">
    <citation type="submission" date="2015-11" db="EMBL/GenBank/DDBJ databases">
        <title>Expanding the genomic diversity of Burkholderia species for the development of highly accurate diagnostics.</title>
        <authorList>
            <person name="Sahl J."/>
            <person name="Keim P."/>
            <person name="Wagner D."/>
        </authorList>
    </citation>
    <scope>NUCLEOTIDE SEQUENCE [LARGE SCALE GENOMIC DNA]</scope>
    <source>
        <strain evidence="6 7">MSMB368WGS</strain>
    </source>
</reference>
<dbReference type="RefSeq" id="WP_060237154.1">
    <property type="nucleotide sequence ID" value="NZ_LPJR01000001.1"/>
</dbReference>
<keyword evidence="2" id="KW-0805">Transcription regulation</keyword>
<dbReference type="Gene3D" id="1.10.10.10">
    <property type="entry name" value="Winged helix-like DNA-binding domain superfamily/Winged helix DNA-binding domain"/>
    <property type="match status" value="1"/>
</dbReference>
<dbReference type="Pfam" id="PF00126">
    <property type="entry name" value="HTH_1"/>
    <property type="match status" value="1"/>
</dbReference>
<comment type="similarity">
    <text evidence="1">Belongs to the LysR transcriptional regulatory family.</text>
</comment>
<organism evidence="6 7">
    <name type="scientific">Burkholderia pseudomultivorans</name>
    <dbReference type="NCBI Taxonomy" id="1207504"/>
    <lineage>
        <taxon>Bacteria</taxon>
        <taxon>Pseudomonadati</taxon>
        <taxon>Pseudomonadota</taxon>
        <taxon>Betaproteobacteria</taxon>
        <taxon>Burkholderiales</taxon>
        <taxon>Burkholderiaceae</taxon>
        <taxon>Burkholderia</taxon>
        <taxon>Burkholderia cepacia complex</taxon>
    </lineage>
</organism>
<evidence type="ECO:0000256" key="4">
    <source>
        <dbReference type="ARBA" id="ARBA00023163"/>
    </source>
</evidence>
<name>A0A132EMV3_9BURK</name>
<dbReference type="PROSITE" id="PS50931">
    <property type="entry name" value="HTH_LYSR"/>
    <property type="match status" value="1"/>
</dbReference>
<dbReference type="CDD" id="cd08472">
    <property type="entry name" value="PBP2_CrgA_like_3"/>
    <property type="match status" value="1"/>
</dbReference>
<dbReference type="InterPro" id="IPR058163">
    <property type="entry name" value="LysR-type_TF_proteobact-type"/>
</dbReference>
<dbReference type="FunFam" id="1.10.10.10:FF:000001">
    <property type="entry name" value="LysR family transcriptional regulator"/>
    <property type="match status" value="1"/>
</dbReference>
<sequence>MDHLHAMRIFARVARLGSFTKAAEQLQLPRPTVSNAVQYLEKHLKVRLLQRTTRRVGLTAEGATYYERCERLLADLDDAETLFEEAGASPRGVIRVDLPERFALNRVIPALPAFHARFPDLRVVIGTTDRFVDLVADGIDCAVRVGALSDTSLVARRVGEMAQINCASPAYLARHGTPRSPDDLPDHVAVGYFSSRTGRELDWEYADMDSGELHTVKMRSIVSVNSSHAYLACCLAGLGLIQAPRDGLAPQLADGSLVEVLPEWNAAPLPVSVVFPHGRHLAPRVRIFVDWLAETLGDLGGANRPAPTGDAESRSD</sequence>
<dbReference type="PANTHER" id="PTHR30537:SF72">
    <property type="entry name" value="LYSR FAMILY TRANSCRIPTIONAL REGULATOR"/>
    <property type="match status" value="1"/>
</dbReference>
<dbReference type="InterPro" id="IPR036390">
    <property type="entry name" value="WH_DNA-bd_sf"/>
</dbReference>
<dbReference type="GO" id="GO:0043565">
    <property type="term" value="F:sequence-specific DNA binding"/>
    <property type="evidence" value="ECO:0007669"/>
    <property type="project" value="TreeGrafter"/>
</dbReference>
<dbReference type="OrthoDB" id="9076738at2"/>
<accession>A0A132EMV3</accession>
<dbReference type="EMBL" id="LPJR01000001">
    <property type="protein sequence ID" value="KWF37751.1"/>
    <property type="molecule type" value="Genomic_DNA"/>
</dbReference>
<dbReference type="InterPro" id="IPR005119">
    <property type="entry name" value="LysR_subst-bd"/>
</dbReference>
<dbReference type="Gene3D" id="3.40.190.290">
    <property type="match status" value="1"/>
</dbReference>
<dbReference type="SUPFAM" id="SSF53850">
    <property type="entry name" value="Periplasmic binding protein-like II"/>
    <property type="match status" value="1"/>
</dbReference>
<dbReference type="PANTHER" id="PTHR30537">
    <property type="entry name" value="HTH-TYPE TRANSCRIPTIONAL REGULATOR"/>
    <property type="match status" value="1"/>
</dbReference>
<gene>
    <name evidence="6" type="ORF">WT56_03370</name>
</gene>
<dbReference type="FunFam" id="3.40.190.290:FF:000001">
    <property type="entry name" value="Transcriptional regulator, LysR family"/>
    <property type="match status" value="1"/>
</dbReference>
<evidence type="ECO:0000256" key="3">
    <source>
        <dbReference type="ARBA" id="ARBA00023125"/>
    </source>
</evidence>
<dbReference type="GO" id="GO:0006351">
    <property type="term" value="P:DNA-templated transcription"/>
    <property type="evidence" value="ECO:0007669"/>
    <property type="project" value="TreeGrafter"/>
</dbReference>
<dbReference type="InterPro" id="IPR000847">
    <property type="entry name" value="LysR_HTH_N"/>
</dbReference>
<dbReference type="GO" id="GO:0003700">
    <property type="term" value="F:DNA-binding transcription factor activity"/>
    <property type="evidence" value="ECO:0007669"/>
    <property type="project" value="InterPro"/>
</dbReference>
<dbReference type="AlphaFoldDB" id="A0A132EMV3"/>
<keyword evidence="4" id="KW-0804">Transcription</keyword>
<evidence type="ECO:0000313" key="7">
    <source>
        <dbReference type="Proteomes" id="UP000062912"/>
    </source>
</evidence>
<evidence type="ECO:0000259" key="5">
    <source>
        <dbReference type="PROSITE" id="PS50931"/>
    </source>
</evidence>
<comment type="caution">
    <text evidence="6">The sequence shown here is derived from an EMBL/GenBank/DDBJ whole genome shotgun (WGS) entry which is preliminary data.</text>
</comment>
<evidence type="ECO:0000313" key="6">
    <source>
        <dbReference type="EMBL" id="KWF37751.1"/>
    </source>
</evidence>
<dbReference type="Proteomes" id="UP000062912">
    <property type="component" value="Unassembled WGS sequence"/>
</dbReference>
<dbReference type="SUPFAM" id="SSF46785">
    <property type="entry name" value="Winged helix' DNA-binding domain"/>
    <property type="match status" value="1"/>
</dbReference>
<feature type="domain" description="HTH lysR-type" evidence="5">
    <location>
        <begin position="1"/>
        <end position="59"/>
    </location>
</feature>